<evidence type="ECO:0000256" key="1">
    <source>
        <dbReference type="PROSITE-ProRule" id="PRU00047"/>
    </source>
</evidence>
<feature type="region of interest" description="Disordered" evidence="2">
    <location>
        <begin position="27"/>
        <end position="88"/>
    </location>
</feature>
<dbReference type="PROSITE" id="PS50158">
    <property type="entry name" value="ZF_CCHC"/>
    <property type="match status" value="1"/>
</dbReference>
<organism evidence="4 5">
    <name type="scientific">Quercus rubra</name>
    <name type="common">Northern red oak</name>
    <name type="synonym">Quercus borealis</name>
    <dbReference type="NCBI Taxonomy" id="3512"/>
    <lineage>
        <taxon>Eukaryota</taxon>
        <taxon>Viridiplantae</taxon>
        <taxon>Streptophyta</taxon>
        <taxon>Embryophyta</taxon>
        <taxon>Tracheophyta</taxon>
        <taxon>Spermatophyta</taxon>
        <taxon>Magnoliopsida</taxon>
        <taxon>eudicotyledons</taxon>
        <taxon>Gunneridae</taxon>
        <taxon>Pentapetalae</taxon>
        <taxon>rosids</taxon>
        <taxon>fabids</taxon>
        <taxon>Fagales</taxon>
        <taxon>Fagaceae</taxon>
        <taxon>Quercus</taxon>
    </lineage>
</organism>
<reference evidence="4 5" key="1">
    <citation type="journal article" date="2023" name="G3 (Bethesda)">
        <title>A haplotype-resolved chromosome-scale genome for Quercus rubra L. provides insights into the genetics of adaptive traits for red oak species.</title>
        <authorList>
            <person name="Kapoor B."/>
            <person name="Jenkins J."/>
            <person name="Schmutz J."/>
            <person name="Zhebentyayeva T."/>
            <person name="Kuelheim C."/>
            <person name="Coggeshall M."/>
            <person name="Heim C."/>
            <person name="Lasky J.R."/>
            <person name="Leites L."/>
            <person name="Islam-Faridi N."/>
            <person name="Romero-Severson J."/>
            <person name="DeLeo V.L."/>
            <person name="Lucas S.M."/>
            <person name="Lazic D."/>
            <person name="Gailing O."/>
            <person name="Carlson J."/>
            <person name="Staton M."/>
        </authorList>
    </citation>
    <scope>NUCLEOTIDE SEQUENCE [LARGE SCALE GENOMIC DNA]</scope>
    <source>
        <strain evidence="4">Pseudo-F2</strain>
    </source>
</reference>
<dbReference type="EMBL" id="JAXUIC010000003">
    <property type="protein sequence ID" value="KAK4597752.1"/>
    <property type="molecule type" value="Genomic_DNA"/>
</dbReference>
<feature type="compositionally biased region" description="Polar residues" evidence="2">
    <location>
        <begin position="51"/>
        <end position="68"/>
    </location>
</feature>
<keyword evidence="1" id="KW-0862">Zinc</keyword>
<sequence>ERKFKKYSELISCLLVVEQNNELLLRNHQSRPTGSTPFPEVNGVSFESGPGKNNQNKGRYTHNLSKGHNTPYKRKWSKQESGKVFQNKPSKGHENICFRCGMKGHWSHTCRTPKHLVDLCQAYVKEK</sequence>
<protein>
    <recommendedName>
        <fullName evidence="3">CCHC-type domain-containing protein</fullName>
    </recommendedName>
</protein>
<evidence type="ECO:0000313" key="5">
    <source>
        <dbReference type="Proteomes" id="UP001324115"/>
    </source>
</evidence>
<dbReference type="PANTHER" id="PTHR33325">
    <property type="entry name" value="ZINC FINGER, CCHC-TYPE-RELATED"/>
    <property type="match status" value="1"/>
</dbReference>
<dbReference type="InterPro" id="IPR036875">
    <property type="entry name" value="Znf_CCHC_sf"/>
</dbReference>
<name>A0AAN7FS58_QUERU</name>
<proteinExistence type="predicted"/>
<dbReference type="PANTHER" id="PTHR33325:SF11">
    <property type="entry name" value="COLD SHOCK DOMAIN-CONTAINING PROTEIN 4-LIKE"/>
    <property type="match status" value="1"/>
</dbReference>
<keyword evidence="5" id="KW-1185">Reference proteome</keyword>
<keyword evidence="1" id="KW-0863">Zinc-finger</keyword>
<keyword evidence="1" id="KW-0479">Metal-binding</keyword>
<dbReference type="Gene3D" id="4.10.60.10">
    <property type="entry name" value="Zinc finger, CCHC-type"/>
    <property type="match status" value="1"/>
</dbReference>
<comment type="caution">
    <text evidence="4">The sequence shown here is derived from an EMBL/GenBank/DDBJ whole genome shotgun (WGS) entry which is preliminary data.</text>
</comment>
<dbReference type="InterPro" id="IPR001878">
    <property type="entry name" value="Znf_CCHC"/>
</dbReference>
<evidence type="ECO:0000313" key="4">
    <source>
        <dbReference type="EMBL" id="KAK4597752.1"/>
    </source>
</evidence>
<evidence type="ECO:0000259" key="3">
    <source>
        <dbReference type="PROSITE" id="PS50158"/>
    </source>
</evidence>
<dbReference type="Proteomes" id="UP001324115">
    <property type="component" value="Unassembled WGS sequence"/>
</dbReference>
<feature type="non-terminal residue" evidence="4">
    <location>
        <position position="1"/>
    </location>
</feature>
<feature type="non-terminal residue" evidence="4">
    <location>
        <position position="127"/>
    </location>
</feature>
<accession>A0AAN7FS58</accession>
<dbReference type="GO" id="GO:0003676">
    <property type="term" value="F:nucleic acid binding"/>
    <property type="evidence" value="ECO:0007669"/>
    <property type="project" value="InterPro"/>
</dbReference>
<gene>
    <name evidence="4" type="ORF">RGQ29_015316</name>
</gene>
<dbReference type="SUPFAM" id="SSF57756">
    <property type="entry name" value="Retrovirus zinc finger-like domains"/>
    <property type="match status" value="1"/>
</dbReference>
<dbReference type="AlphaFoldDB" id="A0AAN7FS58"/>
<feature type="domain" description="CCHC-type" evidence="3">
    <location>
        <begin position="97"/>
        <end position="111"/>
    </location>
</feature>
<dbReference type="GO" id="GO:0008270">
    <property type="term" value="F:zinc ion binding"/>
    <property type="evidence" value="ECO:0007669"/>
    <property type="project" value="UniProtKB-KW"/>
</dbReference>
<evidence type="ECO:0000256" key="2">
    <source>
        <dbReference type="SAM" id="MobiDB-lite"/>
    </source>
</evidence>